<dbReference type="EMBL" id="BPQB01000029">
    <property type="protein sequence ID" value="GJE92873.1"/>
    <property type="molecule type" value="Genomic_DNA"/>
</dbReference>
<keyword evidence="3" id="KW-1185">Reference proteome</keyword>
<organism evidence="2 3">
    <name type="scientific">Phanerochaete sordida</name>
    <dbReference type="NCBI Taxonomy" id="48140"/>
    <lineage>
        <taxon>Eukaryota</taxon>
        <taxon>Fungi</taxon>
        <taxon>Dikarya</taxon>
        <taxon>Basidiomycota</taxon>
        <taxon>Agaricomycotina</taxon>
        <taxon>Agaricomycetes</taxon>
        <taxon>Polyporales</taxon>
        <taxon>Phanerochaetaceae</taxon>
        <taxon>Phanerochaete</taxon>
    </lineage>
</organism>
<feature type="compositionally biased region" description="Pro residues" evidence="1">
    <location>
        <begin position="153"/>
        <end position="166"/>
    </location>
</feature>
<accession>A0A9P3GDG2</accession>
<proteinExistence type="predicted"/>
<feature type="region of interest" description="Disordered" evidence="1">
    <location>
        <begin position="96"/>
        <end position="167"/>
    </location>
</feature>
<protein>
    <submittedName>
        <fullName evidence="2">Uncharacterized protein</fullName>
    </submittedName>
</protein>
<reference evidence="2 3" key="1">
    <citation type="submission" date="2021-08" db="EMBL/GenBank/DDBJ databases">
        <title>Draft Genome Sequence of Phanerochaete sordida strain YK-624.</title>
        <authorList>
            <person name="Mori T."/>
            <person name="Dohra H."/>
            <person name="Suzuki T."/>
            <person name="Kawagishi H."/>
            <person name="Hirai H."/>
        </authorList>
    </citation>
    <scope>NUCLEOTIDE SEQUENCE [LARGE SCALE GENOMIC DNA]</scope>
    <source>
        <strain evidence="2 3">YK-624</strain>
    </source>
</reference>
<evidence type="ECO:0000313" key="2">
    <source>
        <dbReference type="EMBL" id="GJE92873.1"/>
    </source>
</evidence>
<dbReference type="AlphaFoldDB" id="A0A9P3GDG2"/>
<dbReference type="Proteomes" id="UP000703269">
    <property type="component" value="Unassembled WGS sequence"/>
</dbReference>
<gene>
    <name evidence="2" type="ORF">PsYK624_090310</name>
</gene>
<feature type="compositionally biased region" description="Low complexity" evidence="1">
    <location>
        <begin position="114"/>
        <end position="125"/>
    </location>
</feature>
<name>A0A9P3GDG2_9APHY</name>
<comment type="caution">
    <text evidence="2">The sequence shown here is derived from an EMBL/GenBank/DDBJ whole genome shotgun (WGS) entry which is preliminary data.</text>
</comment>
<feature type="region of interest" description="Disordered" evidence="1">
    <location>
        <begin position="302"/>
        <end position="330"/>
    </location>
</feature>
<evidence type="ECO:0000256" key="1">
    <source>
        <dbReference type="SAM" id="MobiDB-lite"/>
    </source>
</evidence>
<evidence type="ECO:0000313" key="3">
    <source>
        <dbReference type="Proteomes" id="UP000703269"/>
    </source>
</evidence>
<sequence length="330" mass="34705">MATPATGIAYSTSWNNTLASTRPGNMSTASQPEDALLARPVTTPLRHAGPSLEQIAARVVARKQQAALRDAENVASRLDGVLTSMLKGYLLSDSRSGSDIAHGPRQALAPLQNTTPTRTPTHTPRSILKQGGSRGKKPFPASVSWSAETRVHPVPPRSPSDAPLPPLTRFASTREHARREVVYETARPSYPWHLLRSRGDRIALGASFARADLPPVSADEFAYAVRYLAGLVPLPSLPRTGPVTAFGQLDLDVSLSSSSSSIASASSDNTDVLGPALHTRKSQMRLRGDAPTFLPAALARAPADGCAGEPRPTAPAPGPCSAPVLADATS</sequence>
<dbReference type="OrthoDB" id="10663265at2759"/>